<dbReference type="Proteomes" id="UP000199008">
    <property type="component" value="Unassembled WGS sequence"/>
</dbReference>
<evidence type="ECO:0000313" key="2">
    <source>
        <dbReference type="Proteomes" id="UP000199008"/>
    </source>
</evidence>
<dbReference type="EMBL" id="FNFY01000028">
    <property type="protein sequence ID" value="SDL18119.1"/>
    <property type="molecule type" value="Genomic_DNA"/>
</dbReference>
<protein>
    <submittedName>
        <fullName evidence="1">CopG family transcriptional regulator / antitoxin EndoAI</fullName>
    </submittedName>
</protein>
<name>A0A1G9HYR8_9BACL</name>
<reference evidence="2" key="1">
    <citation type="submission" date="2016-10" db="EMBL/GenBank/DDBJ databases">
        <authorList>
            <person name="Varghese N."/>
            <person name="Submissions S."/>
        </authorList>
    </citation>
    <scope>NUCLEOTIDE SEQUENCE [LARGE SCALE GENOMIC DNA]</scope>
    <source>
        <strain evidence="2">CGMCC 1.8895</strain>
    </source>
</reference>
<dbReference type="InterPro" id="IPR013321">
    <property type="entry name" value="Arc_rbn_hlx_hlx"/>
</dbReference>
<dbReference type="AlphaFoldDB" id="A0A1G9HYR8"/>
<organism evidence="1 2">
    <name type="scientific">Lacicoccus qingdaonensis</name>
    <dbReference type="NCBI Taxonomy" id="576118"/>
    <lineage>
        <taxon>Bacteria</taxon>
        <taxon>Bacillati</taxon>
        <taxon>Bacillota</taxon>
        <taxon>Bacilli</taxon>
        <taxon>Bacillales</taxon>
        <taxon>Salinicoccaceae</taxon>
        <taxon>Lacicoccus</taxon>
    </lineage>
</organism>
<evidence type="ECO:0000313" key="1">
    <source>
        <dbReference type="EMBL" id="SDL18119.1"/>
    </source>
</evidence>
<dbReference type="STRING" id="576118.SAMN05216216_12812"/>
<accession>A0A1G9HYR8</accession>
<keyword evidence="2" id="KW-1185">Reference proteome</keyword>
<dbReference type="RefSeq" id="WP_176754153.1">
    <property type="nucleotide sequence ID" value="NZ_FNFY01000028.1"/>
</dbReference>
<dbReference type="GO" id="GO:0006355">
    <property type="term" value="P:regulation of DNA-templated transcription"/>
    <property type="evidence" value="ECO:0007669"/>
    <property type="project" value="InterPro"/>
</dbReference>
<proteinExistence type="predicted"/>
<gene>
    <name evidence="1" type="ORF">SAMN05216216_12812</name>
</gene>
<sequence length="56" mass="6460">MNMSEQSNANNMDMALKVGYIEMSDINLSIVTEFHTAECEAHKRNEDYLDYIKDGE</sequence>
<dbReference type="Gene3D" id="1.10.1220.10">
    <property type="entry name" value="Met repressor-like"/>
    <property type="match status" value="1"/>
</dbReference>